<evidence type="ECO:0000256" key="1">
    <source>
        <dbReference type="SAM" id="MobiDB-lite"/>
    </source>
</evidence>
<dbReference type="HOGENOM" id="CLU_1662510_0_0_1"/>
<keyword evidence="2" id="KW-0812">Transmembrane</keyword>
<feature type="transmembrane region" description="Helical" evidence="2">
    <location>
        <begin position="43"/>
        <end position="68"/>
    </location>
</feature>
<keyword evidence="2" id="KW-0472">Membrane</keyword>
<dbReference type="EMBL" id="JH817287">
    <property type="protein sequence ID" value="EKC19816.1"/>
    <property type="molecule type" value="Genomic_DNA"/>
</dbReference>
<evidence type="ECO:0000313" key="3">
    <source>
        <dbReference type="EMBL" id="EKC19816.1"/>
    </source>
</evidence>
<protein>
    <submittedName>
        <fullName evidence="3">Uncharacterized protein</fullName>
    </submittedName>
</protein>
<name>K1QE67_MAGGI</name>
<proteinExistence type="predicted"/>
<reference evidence="3" key="1">
    <citation type="journal article" date="2012" name="Nature">
        <title>The oyster genome reveals stress adaptation and complexity of shell formation.</title>
        <authorList>
            <person name="Zhang G."/>
            <person name="Fang X."/>
            <person name="Guo X."/>
            <person name="Li L."/>
            <person name="Luo R."/>
            <person name="Xu F."/>
            <person name="Yang P."/>
            <person name="Zhang L."/>
            <person name="Wang X."/>
            <person name="Qi H."/>
            <person name="Xiong Z."/>
            <person name="Que H."/>
            <person name="Xie Y."/>
            <person name="Holland P.W."/>
            <person name="Paps J."/>
            <person name="Zhu Y."/>
            <person name="Wu F."/>
            <person name="Chen Y."/>
            <person name="Wang J."/>
            <person name="Peng C."/>
            <person name="Meng J."/>
            <person name="Yang L."/>
            <person name="Liu J."/>
            <person name="Wen B."/>
            <person name="Zhang N."/>
            <person name="Huang Z."/>
            <person name="Zhu Q."/>
            <person name="Feng Y."/>
            <person name="Mount A."/>
            <person name="Hedgecock D."/>
            <person name="Xu Z."/>
            <person name="Liu Y."/>
            <person name="Domazet-Loso T."/>
            <person name="Du Y."/>
            <person name="Sun X."/>
            <person name="Zhang S."/>
            <person name="Liu B."/>
            <person name="Cheng P."/>
            <person name="Jiang X."/>
            <person name="Li J."/>
            <person name="Fan D."/>
            <person name="Wang W."/>
            <person name="Fu W."/>
            <person name="Wang T."/>
            <person name="Wang B."/>
            <person name="Zhang J."/>
            <person name="Peng Z."/>
            <person name="Li Y."/>
            <person name="Li N."/>
            <person name="Wang J."/>
            <person name="Chen M."/>
            <person name="He Y."/>
            <person name="Tan F."/>
            <person name="Song X."/>
            <person name="Zheng Q."/>
            <person name="Huang R."/>
            <person name="Yang H."/>
            <person name="Du X."/>
            <person name="Chen L."/>
            <person name="Yang M."/>
            <person name="Gaffney P.M."/>
            <person name="Wang S."/>
            <person name="Luo L."/>
            <person name="She Z."/>
            <person name="Ming Y."/>
            <person name="Huang W."/>
            <person name="Zhang S."/>
            <person name="Huang B."/>
            <person name="Zhang Y."/>
            <person name="Qu T."/>
            <person name="Ni P."/>
            <person name="Miao G."/>
            <person name="Wang J."/>
            <person name="Wang Q."/>
            <person name="Steinberg C.E."/>
            <person name="Wang H."/>
            <person name="Li N."/>
            <person name="Qian L."/>
            <person name="Zhang G."/>
            <person name="Li Y."/>
            <person name="Yang H."/>
            <person name="Liu X."/>
            <person name="Wang J."/>
            <person name="Yin Y."/>
            <person name="Wang J."/>
        </authorList>
    </citation>
    <scope>NUCLEOTIDE SEQUENCE [LARGE SCALE GENOMIC DNA]</scope>
    <source>
        <strain evidence="3">05x7-T-G4-1.051#20</strain>
    </source>
</reference>
<feature type="region of interest" description="Disordered" evidence="1">
    <location>
        <begin position="82"/>
        <end position="126"/>
    </location>
</feature>
<organism evidence="3">
    <name type="scientific">Magallana gigas</name>
    <name type="common">Pacific oyster</name>
    <name type="synonym">Crassostrea gigas</name>
    <dbReference type="NCBI Taxonomy" id="29159"/>
    <lineage>
        <taxon>Eukaryota</taxon>
        <taxon>Metazoa</taxon>
        <taxon>Spiralia</taxon>
        <taxon>Lophotrochozoa</taxon>
        <taxon>Mollusca</taxon>
        <taxon>Bivalvia</taxon>
        <taxon>Autobranchia</taxon>
        <taxon>Pteriomorphia</taxon>
        <taxon>Ostreida</taxon>
        <taxon>Ostreoidea</taxon>
        <taxon>Ostreidae</taxon>
        <taxon>Magallana</taxon>
    </lineage>
</organism>
<keyword evidence="2" id="KW-1133">Transmembrane helix</keyword>
<accession>K1QE67</accession>
<dbReference type="AlphaFoldDB" id="K1QE67"/>
<gene>
    <name evidence="3" type="ORF">CGI_10007540</name>
</gene>
<dbReference type="InParanoid" id="K1QE67"/>
<evidence type="ECO:0000256" key="2">
    <source>
        <dbReference type="SAM" id="Phobius"/>
    </source>
</evidence>
<sequence>MNSATCFAAPLWTTADYGDIPTPPAIQSHNKTGDVYYVNNVPIIKNLVLCLMMVIILMWMGSVGCRVADALERPWIRKQAAIKKSGGHRPGTSEDQMEAQVSEQGGENGGSKQDKSASPPAVIAPTLSTKFEKNPIPAAPADCAAAIQPPALAAATPPP</sequence>